<organism evidence="1 2">
    <name type="scientific">Nannochloropsis gaditana</name>
    <dbReference type="NCBI Taxonomy" id="72520"/>
    <lineage>
        <taxon>Eukaryota</taxon>
        <taxon>Sar</taxon>
        <taxon>Stramenopiles</taxon>
        <taxon>Ochrophyta</taxon>
        <taxon>Eustigmatophyceae</taxon>
        <taxon>Eustigmatales</taxon>
        <taxon>Monodopsidaceae</taxon>
        <taxon>Nannochloropsis</taxon>
    </lineage>
</organism>
<accession>W7THW8</accession>
<protein>
    <submittedName>
        <fullName evidence="1">Uncharacterized protein</fullName>
    </submittedName>
</protein>
<name>W7THW8_9STRA</name>
<gene>
    <name evidence="1" type="ORF">Naga_100235g12</name>
</gene>
<dbReference type="Proteomes" id="UP000019335">
    <property type="component" value="Unassembled WGS sequence"/>
</dbReference>
<sequence>MQKLTSAKAFWNAKASRGGCSAAPRAVTIQFGEMVRNGKTWEDRKVSSPSRVRTRNLFLWSICSSNTEKKSYFPLLIVVKTEG</sequence>
<comment type="caution">
    <text evidence="1">The sequence shown here is derived from an EMBL/GenBank/DDBJ whole genome shotgun (WGS) entry which is preliminary data.</text>
</comment>
<evidence type="ECO:0000313" key="1">
    <source>
        <dbReference type="EMBL" id="EWM20519.1"/>
    </source>
</evidence>
<reference evidence="1 2" key="1">
    <citation type="journal article" date="2014" name="Mol. Plant">
        <title>Chromosome Scale Genome Assembly and Transcriptome Profiling of Nannochloropsis gaditana in Nitrogen Depletion.</title>
        <authorList>
            <person name="Corteggiani Carpinelli E."/>
            <person name="Telatin A."/>
            <person name="Vitulo N."/>
            <person name="Forcato C."/>
            <person name="D'Angelo M."/>
            <person name="Schiavon R."/>
            <person name="Vezzi A."/>
            <person name="Giacometti G.M."/>
            <person name="Morosinotto T."/>
            <person name="Valle G."/>
        </authorList>
    </citation>
    <scope>NUCLEOTIDE SEQUENCE [LARGE SCALE GENOMIC DNA]</scope>
    <source>
        <strain evidence="1 2">B-31</strain>
    </source>
</reference>
<dbReference type="AlphaFoldDB" id="W7THW8"/>
<keyword evidence="2" id="KW-1185">Reference proteome</keyword>
<dbReference type="EMBL" id="AZIL01003019">
    <property type="protein sequence ID" value="EWM20519.1"/>
    <property type="molecule type" value="Genomic_DNA"/>
</dbReference>
<proteinExistence type="predicted"/>
<dbReference type="OrthoDB" id="19996at2759"/>
<evidence type="ECO:0000313" key="2">
    <source>
        <dbReference type="Proteomes" id="UP000019335"/>
    </source>
</evidence>